<comment type="caution">
    <text evidence="6">Lacks conserved residue(s) required for the propagation of feature annotation.</text>
</comment>
<dbReference type="InterPro" id="IPR049452">
    <property type="entry name" value="Anoctamin_TM"/>
</dbReference>
<feature type="compositionally biased region" description="Polar residues" evidence="7">
    <location>
        <begin position="465"/>
        <end position="484"/>
    </location>
</feature>
<name>A0ABM1ER28_PRICU</name>
<feature type="domain" description="Anoctamin transmembrane" evidence="8">
    <location>
        <begin position="238"/>
        <end position="317"/>
    </location>
</feature>
<evidence type="ECO:0000313" key="10">
    <source>
        <dbReference type="RefSeq" id="XP_014674649.1"/>
    </source>
</evidence>
<accession>A0ABM1ER28</accession>
<evidence type="ECO:0000256" key="2">
    <source>
        <dbReference type="ARBA" id="ARBA00009671"/>
    </source>
</evidence>
<keyword evidence="9" id="KW-1185">Reference proteome</keyword>
<dbReference type="PANTHER" id="PTHR12308:SF51">
    <property type="entry name" value="ANOCTAMIN-8"/>
    <property type="match status" value="1"/>
</dbReference>
<evidence type="ECO:0000256" key="7">
    <source>
        <dbReference type="SAM" id="MobiDB-lite"/>
    </source>
</evidence>
<comment type="subcellular location">
    <subcellularLocation>
        <location evidence="1 6">Membrane</location>
        <topology evidence="1 6">Multi-pass membrane protein</topology>
    </subcellularLocation>
</comment>
<organism evidence="9 10">
    <name type="scientific">Priapulus caudatus</name>
    <name type="common">Priapulid worm</name>
    <dbReference type="NCBI Taxonomy" id="37621"/>
    <lineage>
        <taxon>Eukaryota</taxon>
        <taxon>Metazoa</taxon>
        <taxon>Ecdysozoa</taxon>
        <taxon>Scalidophora</taxon>
        <taxon>Priapulida</taxon>
        <taxon>Priapulimorpha</taxon>
        <taxon>Priapulimorphida</taxon>
        <taxon>Priapulidae</taxon>
        <taxon>Priapulus</taxon>
    </lineage>
</organism>
<evidence type="ECO:0000259" key="8">
    <source>
        <dbReference type="Pfam" id="PF04547"/>
    </source>
</evidence>
<reference evidence="10" key="1">
    <citation type="submission" date="2025-08" db="UniProtKB">
        <authorList>
            <consortium name="RefSeq"/>
        </authorList>
    </citation>
    <scope>IDENTIFICATION</scope>
</reference>
<evidence type="ECO:0000256" key="3">
    <source>
        <dbReference type="ARBA" id="ARBA00022692"/>
    </source>
</evidence>
<evidence type="ECO:0000256" key="1">
    <source>
        <dbReference type="ARBA" id="ARBA00004141"/>
    </source>
</evidence>
<dbReference type="PANTHER" id="PTHR12308">
    <property type="entry name" value="ANOCTAMIN"/>
    <property type="match status" value="1"/>
</dbReference>
<dbReference type="Proteomes" id="UP000695022">
    <property type="component" value="Unplaced"/>
</dbReference>
<evidence type="ECO:0000256" key="6">
    <source>
        <dbReference type="RuleBase" id="RU280814"/>
    </source>
</evidence>
<comment type="similarity">
    <text evidence="2 6">Belongs to the anoctamin family.</text>
</comment>
<feature type="domain" description="Anoctamin transmembrane" evidence="8">
    <location>
        <begin position="354"/>
        <end position="425"/>
    </location>
</feature>
<dbReference type="GeneID" id="106814811"/>
<keyword evidence="3 6" id="KW-0812">Transmembrane</keyword>
<dbReference type="Pfam" id="PF04547">
    <property type="entry name" value="Anoctamin"/>
    <property type="match status" value="3"/>
</dbReference>
<proteinExistence type="inferred from homology"/>
<feature type="transmembrane region" description="Helical" evidence="6">
    <location>
        <begin position="181"/>
        <end position="198"/>
    </location>
</feature>
<feature type="transmembrane region" description="Helical" evidence="6">
    <location>
        <begin position="251"/>
        <end position="274"/>
    </location>
</feature>
<feature type="region of interest" description="Disordered" evidence="7">
    <location>
        <begin position="444"/>
        <end position="499"/>
    </location>
</feature>
<evidence type="ECO:0000256" key="5">
    <source>
        <dbReference type="ARBA" id="ARBA00023136"/>
    </source>
</evidence>
<keyword evidence="5 6" id="KW-0472">Membrane</keyword>
<feature type="domain" description="Anoctamin transmembrane" evidence="8">
    <location>
        <begin position="173"/>
        <end position="232"/>
    </location>
</feature>
<dbReference type="InterPro" id="IPR007632">
    <property type="entry name" value="Anoctamin"/>
</dbReference>
<feature type="transmembrane region" description="Helical" evidence="6">
    <location>
        <begin position="341"/>
        <end position="367"/>
    </location>
</feature>
<protein>
    <recommendedName>
        <fullName evidence="6">Anoctamin</fullName>
    </recommendedName>
</protein>
<evidence type="ECO:0000313" key="9">
    <source>
        <dbReference type="Proteomes" id="UP000695022"/>
    </source>
</evidence>
<keyword evidence="4 6" id="KW-1133">Transmembrane helix</keyword>
<feature type="transmembrane region" description="Helical" evidence="6">
    <location>
        <begin position="387"/>
        <end position="408"/>
    </location>
</feature>
<gene>
    <name evidence="10" type="primary">LOC106814811</name>
</gene>
<dbReference type="RefSeq" id="XP_014674649.1">
    <property type="nucleotide sequence ID" value="XM_014819163.1"/>
</dbReference>
<sequence>MKSLYFRHQLSEAKKFVEYSKHSSAWLHTTPTRDCDLMITFPLDTEDHTFMWLLARLRCRTPELIVHVRHHGNTGAFAFYFTMNSENLLKGAEVQRIRKRLKPEFGGGLKEFSYQDQMLFEGVEDMASFITSQERQSIILHMIYNLRATDGDELKHLAFRDGEAIAWYPLSLFGLQAMEDACFVIFAFVNVIWATLYLESWKRRSCELAYMWGTLDKEPDLLAEPRPLFKTWKLRNGTENYRLEKEYENQLIVKLFVFQFVNSFLSLFYIAFYIQDMERLREQLAALLYVITRQVIGNVREALVPYVIDKYKMARSSYELAEKAGHGGGDKCSPGSAPYRLLLVTVAIGYHCYWDVMEIIGVIAVIVNSALIGMSGQIHRMFPNLTRVGTIVLIVVLEHAILAMRYAITRAIHEVPGWVATEMAKMEFKRRQLIRIMESSISVDEDGEREAAGNPVATATDCDASGQQQPRPQRPTSLHPSRSRPQGEGRVCYSRSVCV</sequence>
<evidence type="ECO:0000256" key="4">
    <source>
        <dbReference type="ARBA" id="ARBA00022989"/>
    </source>
</evidence>